<dbReference type="Pfam" id="PF00171">
    <property type="entry name" value="Aldedh"/>
    <property type="match status" value="1"/>
</dbReference>
<dbReference type="PANTHER" id="PTHR11699">
    <property type="entry name" value="ALDEHYDE DEHYDROGENASE-RELATED"/>
    <property type="match status" value="1"/>
</dbReference>
<comment type="caution">
    <text evidence="5">The sequence shown here is derived from an EMBL/GenBank/DDBJ whole genome shotgun (WGS) entry which is preliminary data.</text>
</comment>
<evidence type="ECO:0000256" key="2">
    <source>
        <dbReference type="PROSITE-ProRule" id="PRU10007"/>
    </source>
</evidence>
<dbReference type="Proteomes" id="UP000194464">
    <property type="component" value="Unassembled WGS sequence"/>
</dbReference>
<dbReference type="EMBL" id="FXWJ01000003">
    <property type="protein sequence ID" value="SMQ71144.1"/>
    <property type="molecule type" value="Genomic_DNA"/>
</dbReference>
<dbReference type="InterPro" id="IPR016161">
    <property type="entry name" value="Ald_DH/histidinol_DH"/>
</dbReference>
<dbReference type="RefSeq" id="WP_086474222.1">
    <property type="nucleotide sequence ID" value="NZ_FXWJ01000003.1"/>
</dbReference>
<evidence type="ECO:0000256" key="1">
    <source>
        <dbReference type="ARBA" id="ARBA00023002"/>
    </source>
</evidence>
<feature type="active site" evidence="2">
    <location>
        <position position="228"/>
    </location>
</feature>
<sequence>MMHEVVNPATEDVITTIELANAGEVDRAVERAQPALRAWNDMGPSGRARALHRLARTIEDHVDELARIECLNTGRPLADGVADARHVQSVIEYYANAPERMSGEQIPVDGGMTLTFREPLGVIGIIVPWNFPLMITAWGAIPALAAGNAVILKPALLTPLSAQRLEELFVEAGLPHGLFQVIVGSGAEIGERIATHPGIAKVVFTGSTEVGARVASLAAPLMKKVTLELGGKSANLIFADADIAKAAKAATKVFHNAGQDCCARARIYVERPAYDEFLREYERAIQSLRIGPPDLPGGADVGPLISRRHLEHVSAFVDGSDEVLIQADRPEGPGFWFPPTVISPASRDARIMREEVFGPVATVVPFDHEDEVVREANDSPFGLAGTVWTSNLARGVRVSRAIEAGVISVNSNSAVRYSTPFGGYKMSGLGRELGPDAPFEFTQTKSVFFAAD</sequence>
<dbReference type="InterPro" id="IPR029510">
    <property type="entry name" value="Ald_DH_CS_GLU"/>
</dbReference>
<evidence type="ECO:0000259" key="4">
    <source>
        <dbReference type="Pfam" id="PF00171"/>
    </source>
</evidence>
<keyword evidence="1 3" id="KW-0560">Oxidoreductase</keyword>
<gene>
    <name evidence="5" type="ORF">SAMN06295909_2458</name>
</gene>
<keyword evidence="6" id="KW-1185">Reference proteome</keyword>
<evidence type="ECO:0000256" key="3">
    <source>
        <dbReference type="RuleBase" id="RU003345"/>
    </source>
</evidence>
<comment type="similarity">
    <text evidence="3">Belongs to the aldehyde dehydrogenase family.</text>
</comment>
<evidence type="ECO:0000313" key="6">
    <source>
        <dbReference type="Proteomes" id="UP000194464"/>
    </source>
</evidence>
<dbReference type="PROSITE" id="PS00070">
    <property type="entry name" value="ALDEHYDE_DEHYDR_CYS"/>
    <property type="match status" value="1"/>
</dbReference>
<dbReference type="PROSITE" id="PS00687">
    <property type="entry name" value="ALDEHYDE_DEHYDR_GLU"/>
    <property type="match status" value="1"/>
</dbReference>
<reference evidence="5 6" key="1">
    <citation type="submission" date="2017-04" db="EMBL/GenBank/DDBJ databases">
        <authorList>
            <person name="Varghese N."/>
            <person name="Submissions S."/>
        </authorList>
    </citation>
    <scope>NUCLEOTIDE SEQUENCE [LARGE SCALE GENOMIC DNA]</scope>
    <source>
        <strain evidence="5 6">VKM Ac-1784</strain>
    </source>
</reference>
<dbReference type="InterPro" id="IPR016162">
    <property type="entry name" value="Ald_DH_N"/>
</dbReference>
<accession>A0ABY1RG10</accession>
<dbReference type="InterPro" id="IPR016163">
    <property type="entry name" value="Ald_DH_C"/>
</dbReference>
<dbReference type="Gene3D" id="3.40.605.10">
    <property type="entry name" value="Aldehyde Dehydrogenase, Chain A, domain 1"/>
    <property type="match status" value="1"/>
</dbReference>
<feature type="domain" description="Aldehyde dehydrogenase" evidence="4">
    <location>
        <begin position="4"/>
        <end position="447"/>
    </location>
</feature>
<dbReference type="InterPro" id="IPR015590">
    <property type="entry name" value="Aldehyde_DH_dom"/>
</dbReference>
<name>A0ABY1RG10_9MICO</name>
<dbReference type="SUPFAM" id="SSF53720">
    <property type="entry name" value="ALDH-like"/>
    <property type="match status" value="1"/>
</dbReference>
<dbReference type="InterPro" id="IPR016160">
    <property type="entry name" value="Ald_DH_CS_CYS"/>
</dbReference>
<organism evidence="5 6">
    <name type="scientific">Plantibacter elymi</name>
    <name type="common">nom. nud.</name>
    <dbReference type="NCBI Taxonomy" id="199708"/>
    <lineage>
        <taxon>Bacteria</taxon>
        <taxon>Bacillati</taxon>
        <taxon>Actinomycetota</taxon>
        <taxon>Actinomycetes</taxon>
        <taxon>Micrococcales</taxon>
        <taxon>Microbacteriaceae</taxon>
        <taxon>Plantibacter</taxon>
    </lineage>
</organism>
<protein>
    <submittedName>
        <fullName evidence="5">Acyl-CoA reductase</fullName>
    </submittedName>
</protein>
<evidence type="ECO:0000313" key="5">
    <source>
        <dbReference type="EMBL" id="SMQ71144.1"/>
    </source>
</evidence>
<proteinExistence type="inferred from homology"/>
<dbReference type="Gene3D" id="3.40.309.10">
    <property type="entry name" value="Aldehyde Dehydrogenase, Chain A, domain 2"/>
    <property type="match status" value="1"/>
</dbReference>